<dbReference type="Proteomes" id="UP001418796">
    <property type="component" value="Unassembled WGS sequence"/>
</dbReference>
<evidence type="ECO:0000256" key="3">
    <source>
        <dbReference type="ARBA" id="ARBA00023163"/>
    </source>
</evidence>
<evidence type="ECO:0000256" key="4">
    <source>
        <dbReference type="PROSITE-ProRule" id="PRU00335"/>
    </source>
</evidence>
<dbReference type="InterPro" id="IPR009057">
    <property type="entry name" value="Homeodomain-like_sf"/>
</dbReference>
<keyword evidence="1" id="KW-0805">Transcription regulation</keyword>
<keyword evidence="3" id="KW-0804">Transcription</keyword>
<keyword evidence="7" id="KW-1185">Reference proteome</keyword>
<dbReference type="PANTHER" id="PTHR47506:SF1">
    <property type="entry name" value="HTH-TYPE TRANSCRIPTIONAL REGULATOR YJDC"/>
    <property type="match status" value="1"/>
</dbReference>
<dbReference type="Gene3D" id="1.10.357.10">
    <property type="entry name" value="Tetracycline Repressor, domain 2"/>
    <property type="match status" value="1"/>
</dbReference>
<evidence type="ECO:0000313" key="6">
    <source>
        <dbReference type="EMBL" id="MEN0642097.1"/>
    </source>
</evidence>
<dbReference type="PRINTS" id="PR00455">
    <property type="entry name" value="HTHTETR"/>
</dbReference>
<dbReference type="PANTHER" id="PTHR47506">
    <property type="entry name" value="TRANSCRIPTIONAL REGULATORY PROTEIN"/>
    <property type="match status" value="1"/>
</dbReference>
<protein>
    <submittedName>
        <fullName evidence="6">TetR/AcrR family transcriptional regulator</fullName>
    </submittedName>
</protein>
<evidence type="ECO:0000256" key="1">
    <source>
        <dbReference type="ARBA" id="ARBA00023015"/>
    </source>
</evidence>
<dbReference type="PROSITE" id="PS50977">
    <property type="entry name" value="HTH_TETR_2"/>
    <property type="match status" value="1"/>
</dbReference>
<gene>
    <name evidence="6" type="ORF">MKY91_02825</name>
</gene>
<organism evidence="6 7">
    <name type="scientific">Alkalicoccobacillus gibsonii</name>
    <dbReference type="NCBI Taxonomy" id="79881"/>
    <lineage>
        <taxon>Bacteria</taxon>
        <taxon>Bacillati</taxon>
        <taxon>Bacillota</taxon>
        <taxon>Bacilli</taxon>
        <taxon>Bacillales</taxon>
        <taxon>Bacillaceae</taxon>
        <taxon>Alkalicoccobacillus</taxon>
    </lineage>
</organism>
<dbReference type="EMBL" id="JBCITK010000001">
    <property type="protein sequence ID" value="MEN0642097.1"/>
    <property type="molecule type" value="Genomic_DNA"/>
</dbReference>
<evidence type="ECO:0000259" key="5">
    <source>
        <dbReference type="PROSITE" id="PS50977"/>
    </source>
</evidence>
<sequence>MDTHNLPASLTHILAQTEQLIKENGCANTTLKMIMDQSGVSKGAIYHYVNSKDELFGLLLQSHIRKINATFWSILEDNCIQLEEPLSAITEGLTFFLKEEDVTNAIFTYLLSKKDNPQVEEVLNAFYTFSESQAVSWIKAGQMGGVIDSRVDPARSASSFLTYSYGLRVMHIVSPDRTLELKEQFYSYMYNTLAP</sequence>
<accession>A0ABU9VDW3</accession>
<evidence type="ECO:0000313" key="7">
    <source>
        <dbReference type="Proteomes" id="UP001418796"/>
    </source>
</evidence>
<name>A0ABU9VDW3_9BACI</name>
<reference evidence="6 7" key="1">
    <citation type="submission" date="2024-03" db="EMBL/GenBank/DDBJ databases">
        <title>Bacilli Hybrid Assemblies.</title>
        <authorList>
            <person name="Kovac J."/>
        </authorList>
    </citation>
    <scope>NUCLEOTIDE SEQUENCE [LARGE SCALE GENOMIC DNA]</scope>
    <source>
        <strain evidence="6 7">FSL R7-0666</strain>
    </source>
</reference>
<evidence type="ECO:0000256" key="2">
    <source>
        <dbReference type="ARBA" id="ARBA00023125"/>
    </source>
</evidence>
<dbReference type="SUPFAM" id="SSF48498">
    <property type="entry name" value="Tetracyclin repressor-like, C-terminal domain"/>
    <property type="match status" value="1"/>
</dbReference>
<dbReference type="InterPro" id="IPR001647">
    <property type="entry name" value="HTH_TetR"/>
</dbReference>
<dbReference type="SUPFAM" id="SSF46689">
    <property type="entry name" value="Homeodomain-like"/>
    <property type="match status" value="1"/>
</dbReference>
<dbReference type="Pfam" id="PF00440">
    <property type="entry name" value="TetR_N"/>
    <property type="match status" value="1"/>
</dbReference>
<dbReference type="RefSeq" id="WP_343129254.1">
    <property type="nucleotide sequence ID" value="NZ_JBCITK010000001.1"/>
</dbReference>
<proteinExistence type="predicted"/>
<dbReference type="InterPro" id="IPR036271">
    <property type="entry name" value="Tet_transcr_reg_TetR-rel_C_sf"/>
</dbReference>
<feature type="DNA-binding region" description="H-T-H motif" evidence="4">
    <location>
        <begin position="30"/>
        <end position="49"/>
    </location>
</feature>
<keyword evidence="2 4" id="KW-0238">DNA-binding</keyword>
<feature type="domain" description="HTH tetR-type" evidence="5">
    <location>
        <begin position="7"/>
        <end position="67"/>
    </location>
</feature>
<comment type="caution">
    <text evidence="6">The sequence shown here is derived from an EMBL/GenBank/DDBJ whole genome shotgun (WGS) entry which is preliminary data.</text>
</comment>